<keyword evidence="3" id="KW-0862">Zinc</keyword>
<dbReference type="eggNOG" id="ENOG502QQP4">
    <property type="taxonomic scope" value="Eukaryota"/>
</dbReference>
<feature type="compositionally biased region" description="Acidic residues" evidence="5">
    <location>
        <begin position="70"/>
        <end position="81"/>
    </location>
</feature>
<dbReference type="AlphaFoldDB" id="C1EJ22"/>
<dbReference type="EMBL" id="CP001334">
    <property type="protein sequence ID" value="ACO67961.1"/>
    <property type="molecule type" value="Genomic_DNA"/>
</dbReference>
<feature type="region of interest" description="Disordered" evidence="5">
    <location>
        <begin position="67"/>
        <end position="88"/>
    </location>
</feature>
<proteinExistence type="predicted"/>
<dbReference type="InterPro" id="IPR001606">
    <property type="entry name" value="ARID_dom"/>
</dbReference>
<evidence type="ECO:0000256" key="4">
    <source>
        <dbReference type="PROSITE-ProRule" id="PRU00146"/>
    </source>
</evidence>
<evidence type="ECO:0000313" key="10">
    <source>
        <dbReference type="Proteomes" id="UP000002009"/>
    </source>
</evidence>
<evidence type="ECO:0008006" key="11">
    <source>
        <dbReference type="Google" id="ProtNLM"/>
    </source>
</evidence>
<dbReference type="SMART" id="SM00249">
    <property type="entry name" value="PHD"/>
    <property type="match status" value="1"/>
</dbReference>
<dbReference type="Gene3D" id="1.10.150.60">
    <property type="entry name" value="ARID DNA-binding domain"/>
    <property type="match status" value="1"/>
</dbReference>
<evidence type="ECO:0000256" key="2">
    <source>
        <dbReference type="ARBA" id="ARBA00022771"/>
    </source>
</evidence>
<dbReference type="GO" id="GO:0003677">
    <property type="term" value="F:DNA binding"/>
    <property type="evidence" value="ECO:0007669"/>
    <property type="project" value="InterPro"/>
</dbReference>
<feature type="compositionally biased region" description="Basic residues" evidence="5">
    <location>
        <begin position="8"/>
        <end position="19"/>
    </location>
</feature>
<organism evidence="9 10">
    <name type="scientific">Micromonas commoda (strain RCC299 / NOUM17 / CCMP2709)</name>
    <name type="common">Picoplanktonic green alga</name>
    <dbReference type="NCBI Taxonomy" id="296587"/>
    <lineage>
        <taxon>Eukaryota</taxon>
        <taxon>Viridiplantae</taxon>
        <taxon>Chlorophyta</taxon>
        <taxon>Mamiellophyceae</taxon>
        <taxon>Mamiellales</taxon>
        <taxon>Mamiellaceae</taxon>
        <taxon>Micromonas</taxon>
    </lineage>
</organism>
<evidence type="ECO:0000256" key="1">
    <source>
        <dbReference type="ARBA" id="ARBA00022723"/>
    </source>
</evidence>
<evidence type="ECO:0000313" key="9">
    <source>
        <dbReference type="EMBL" id="ACO67961.1"/>
    </source>
</evidence>
<dbReference type="Pfam" id="PF07496">
    <property type="entry name" value="zf-CW"/>
    <property type="match status" value="2"/>
</dbReference>
<feature type="region of interest" description="Disordered" evidence="5">
    <location>
        <begin position="1"/>
        <end position="25"/>
    </location>
</feature>
<feature type="compositionally biased region" description="Acidic residues" evidence="5">
    <location>
        <begin position="136"/>
        <end position="155"/>
    </location>
</feature>
<dbReference type="RefSeq" id="XP_002506703.1">
    <property type="nucleotide sequence ID" value="XM_002506657.1"/>
</dbReference>
<dbReference type="GeneID" id="8249786"/>
<dbReference type="KEGG" id="mis:MICPUN_64780"/>
<dbReference type="GO" id="GO:0008270">
    <property type="term" value="F:zinc ion binding"/>
    <property type="evidence" value="ECO:0007669"/>
    <property type="project" value="UniProtKB-KW"/>
</dbReference>
<dbReference type="InterPro" id="IPR036431">
    <property type="entry name" value="ARID_dom_sf"/>
</dbReference>
<dbReference type="Proteomes" id="UP000002009">
    <property type="component" value="Chromosome 16"/>
</dbReference>
<dbReference type="InterPro" id="IPR001965">
    <property type="entry name" value="Znf_PHD"/>
</dbReference>
<dbReference type="InterPro" id="IPR011124">
    <property type="entry name" value="Znf_CW"/>
</dbReference>
<dbReference type="Pfam" id="PF00628">
    <property type="entry name" value="PHD"/>
    <property type="match status" value="1"/>
</dbReference>
<feature type="compositionally biased region" description="Low complexity" evidence="5">
    <location>
        <begin position="156"/>
        <end position="183"/>
    </location>
</feature>
<dbReference type="PROSITE" id="PS51050">
    <property type="entry name" value="ZF_CW"/>
    <property type="match status" value="2"/>
</dbReference>
<evidence type="ECO:0000256" key="3">
    <source>
        <dbReference type="ARBA" id="ARBA00022833"/>
    </source>
</evidence>
<feature type="domain" description="ARID" evidence="7">
    <location>
        <begin position="242"/>
        <end position="347"/>
    </location>
</feature>
<evidence type="ECO:0000256" key="5">
    <source>
        <dbReference type="SAM" id="MobiDB-lite"/>
    </source>
</evidence>
<dbReference type="InterPro" id="IPR019786">
    <property type="entry name" value="Zinc_finger_PHD-type_CS"/>
</dbReference>
<feature type="region of interest" description="Disordered" evidence="5">
    <location>
        <begin position="498"/>
        <end position="527"/>
    </location>
</feature>
<keyword evidence="10" id="KW-1185">Reference proteome</keyword>
<feature type="domain" description="PHD-type" evidence="6">
    <location>
        <begin position="352"/>
        <end position="412"/>
    </location>
</feature>
<feature type="region of interest" description="Disordered" evidence="5">
    <location>
        <begin position="456"/>
        <end position="480"/>
    </location>
</feature>
<dbReference type="InterPro" id="IPR042778">
    <property type="entry name" value="ZCWPW1/ZCWPW2"/>
</dbReference>
<reference evidence="9 10" key="1">
    <citation type="journal article" date="2009" name="Science">
        <title>Green evolution and dynamic adaptations revealed by genomes of the marine picoeukaryotes Micromonas.</title>
        <authorList>
            <person name="Worden A.Z."/>
            <person name="Lee J.H."/>
            <person name="Mock T."/>
            <person name="Rouze P."/>
            <person name="Simmons M.P."/>
            <person name="Aerts A.L."/>
            <person name="Allen A.E."/>
            <person name="Cuvelier M.L."/>
            <person name="Derelle E."/>
            <person name="Everett M.V."/>
            <person name="Foulon E."/>
            <person name="Grimwood J."/>
            <person name="Gundlach H."/>
            <person name="Henrissat B."/>
            <person name="Napoli C."/>
            <person name="McDonald S.M."/>
            <person name="Parker M.S."/>
            <person name="Rombauts S."/>
            <person name="Salamov A."/>
            <person name="Von Dassow P."/>
            <person name="Badger J.H."/>
            <person name="Coutinho P.M."/>
            <person name="Demir E."/>
            <person name="Dubchak I."/>
            <person name="Gentemann C."/>
            <person name="Eikrem W."/>
            <person name="Gready J.E."/>
            <person name="John U."/>
            <person name="Lanier W."/>
            <person name="Lindquist E.A."/>
            <person name="Lucas S."/>
            <person name="Mayer K.F."/>
            <person name="Moreau H."/>
            <person name="Not F."/>
            <person name="Otillar R."/>
            <person name="Panaud O."/>
            <person name="Pangilinan J."/>
            <person name="Paulsen I."/>
            <person name="Piegu B."/>
            <person name="Poliakov A."/>
            <person name="Robbens S."/>
            <person name="Schmutz J."/>
            <person name="Toulza E."/>
            <person name="Wyss T."/>
            <person name="Zelensky A."/>
            <person name="Zhou K."/>
            <person name="Armbrust E.V."/>
            <person name="Bhattacharya D."/>
            <person name="Goodenough U.W."/>
            <person name="Van de Peer Y."/>
            <person name="Grigoriev I.V."/>
        </authorList>
    </citation>
    <scope>NUCLEOTIDE SEQUENCE [LARGE SCALE GENOMIC DNA]</scope>
    <source>
        <strain evidence="10">RCC299 / NOUM17</strain>
    </source>
</reference>
<feature type="region of interest" description="Disordered" evidence="5">
    <location>
        <begin position="121"/>
        <end position="240"/>
    </location>
</feature>
<feature type="compositionally biased region" description="Basic and acidic residues" evidence="5">
    <location>
        <begin position="499"/>
        <end position="523"/>
    </location>
</feature>
<dbReference type="CDD" id="cd15489">
    <property type="entry name" value="PHD_SF"/>
    <property type="match status" value="1"/>
</dbReference>
<dbReference type="PROSITE" id="PS01359">
    <property type="entry name" value="ZF_PHD_1"/>
    <property type="match status" value="1"/>
</dbReference>
<dbReference type="InParanoid" id="C1EJ22"/>
<dbReference type="Gene3D" id="3.30.40.10">
    <property type="entry name" value="Zinc/RING finger domain, C3HC4 (zinc finger)"/>
    <property type="match status" value="1"/>
</dbReference>
<protein>
    <recommendedName>
        <fullName evidence="11">PHD-type domain-containing protein</fullName>
    </recommendedName>
</protein>
<accession>C1EJ22</accession>
<sequence>MGKGGAINRRKDRGKKKAAAPKAEEPLDWVQCTGCDKWRRIPASIVEKLGEEDEWFCKENPDKAMASCDAPEEAYDDEDPADAAPMEVDDSSLGWVACDACQKWRRIPASIVDALGEQDKWFCKDNPDKNTASCDAPEEAYEDDAADPAETEPMETEPTPSRVHAADPAPAKTPAAVTFAPDTAPAPAPSPPNLDLAPHQPAPSAPPATGEPKPETPVPIDETLQGSAYGDSTGWRRPPLSRCTPEDFMLDFMRFTDSQGDDWEVVWDILDNSLRRSGRPMDALGFYKEICWRGGFVNRESAKKRIKMPDVFKQLHNHYVNHTYTDIGNNLLNTYERYFWAYERAHPEDVSNQRCVTCEQDRVEKPGQMLRCDGCGDWHHAECAAFDPTDSGIVRGVVEIVTSFVCVRCRDAARKDPKRLIAFESERVTREDLEDRMKHRAEENFTRHLAMQRRRGRRYDPSFVRPTRDPDALANKTTGKYDDKPIGTWAAAKNYVPPKNHEAVPDRTTAKKSEEDGERRPNLLDDGWVPATAEGRAVFGLGSDVGAAIESAARDAIAKEAAAVRAARLAKEPEPWVAGRAEAEWTGDPKPDMTTVGEWLAAQGKLHVSDPAATLVLNRNLTPAQVDAMRAAGDAAFKEASAKFGASTAAATAAKEQPPPEPHPQETFQKVAGPLITHIVDGVKTTLPADEFRARRDGTAPTPPARLHDPDAKYPGKVLNDGMVQIAGPIWGYGFNAAEANAMAAQLHKTGDVNSKERREGKAR</sequence>
<dbReference type="InterPro" id="IPR019787">
    <property type="entry name" value="Znf_PHD-finger"/>
</dbReference>
<evidence type="ECO:0000259" key="8">
    <source>
        <dbReference type="PROSITE" id="PS51050"/>
    </source>
</evidence>
<dbReference type="PANTHER" id="PTHR15999">
    <property type="entry name" value="ZINC FINGER CW-TYPE PWWP DOMAIN PROTEIN 1"/>
    <property type="match status" value="1"/>
</dbReference>
<dbReference type="InterPro" id="IPR013083">
    <property type="entry name" value="Znf_RING/FYVE/PHD"/>
</dbReference>
<dbReference type="OrthoDB" id="498240at2759"/>
<dbReference type="SUPFAM" id="SSF46774">
    <property type="entry name" value="ARID-like"/>
    <property type="match status" value="1"/>
</dbReference>
<keyword evidence="2 4" id="KW-0863">Zinc-finger</keyword>
<dbReference type="SUPFAM" id="SSF57903">
    <property type="entry name" value="FYVE/PHD zinc finger"/>
    <property type="match status" value="1"/>
</dbReference>
<dbReference type="InterPro" id="IPR011011">
    <property type="entry name" value="Znf_FYVE_PHD"/>
</dbReference>
<feature type="domain" description="CW-type" evidence="8">
    <location>
        <begin position="89"/>
        <end position="142"/>
    </location>
</feature>
<name>C1EJ22_MICCC</name>
<dbReference type="Gene3D" id="3.30.40.100">
    <property type="match status" value="2"/>
</dbReference>
<gene>
    <name evidence="9" type="ORF">MICPUN_64780</name>
</gene>
<evidence type="ECO:0000259" key="6">
    <source>
        <dbReference type="PROSITE" id="PS50016"/>
    </source>
</evidence>
<dbReference type="PROSITE" id="PS50016">
    <property type="entry name" value="ZF_PHD_2"/>
    <property type="match status" value="1"/>
</dbReference>
<dbReference type="PANTHER" id="PTHR15999:SF2">
    <property type="entry name" value="ZINC FINGER CW-TYPE PWWP DOMAIN PROTEIN 1"/>
    <property type="match status" value="1"/>
</dbReference>
<dbReference type="PROSITE" id="PS51011">
    <property type="entry name" value="ARID"/>
    <property type="match status" value="1"/>
</dbReference>
<keyword evidence="1" id="KW-0479">Metal-binding</keyword>
<evidence type="ECO:0000259" key="7">
    <source>
        <dbReference type="PROSITE" id="PS51011"/>
    </source>
</evidence>
<feature type="domain" description="CW-type" evidence="8">
    <location>
        <begin position="23"/>
        <end position="76"/>
    </location>
</feature>
<dbReference type="STRING" id="296587.C1EJ22"/>